<dbReference type="Pfam" id="PF18962">
    <property type="entry name" value="Por_Secre_tail"/>
    <property type="match status" value="1"/>
</dbReference>
<dbReference type="NCBIfam" id="TIGR04183">
    <property type="entry name" value="Por_Secre_tail"/>
    <property type="match status" value="1"/>
</dbReference>
<dbReference type="Pfam" id="PF00932">
    <property type="entry name" value="LTD"/>
    <property type="match status" value="1"/>
</dbReference>
<dbReference type="EMBL" id="CAXJRC010000004">
    <property type="protein sequence ID" value="CAL2105146.1"/>
    <property type="molecule type" value="Genomic_DNA"/>
</dbReference>
<reference evidence="4 5" key="1">
    <citation type="submission" date="2024-05" db="EMBL/GenBank/DDBJ databases">
        <authorList>
            <person name="Duchaud E."/>
        </authorList>
    </citation>
    <scope>NUCLEOTIDE SEQUENCE [LARGE SCALE GENOMIC DNA]</scope>
    <source>
        <strain evidence="4">Ena-SAMPLE-TAB-13-05-2024-13:56:06:370-140305</strain>
    </source>
</reference>
<dbReference type="Gene3D" id="2.60.40.2030">
    <property type="match status" value="1"/>
</dbReference>
<evidence type="ECO:0000259" key="3">
    <source>
        <dbReference type="PROSITE" id="PS51841"/>
    </source>
</evidence>
<dbReference type="InterPro" id="IPR026444">
    <property type="entry name" value="Secre_tail"/>
</dbReference>
<dbReference type="Proteomes" id="UP001497602">
    <property type="component" value="Unassembled WGS sequence"/>
</dbReference>
<dbReference type="InterPro" id="IPR001322">
    <property type="entry name" value="Lamin_tail_dom"/>
</dbReference>
<accession>A0ABM9PHR5</accession>
<gene>
    <name evidence="4" type="ORF">T190115A13A_130021</name>
</gene>
<evidence type="ECO:0000313" key="5">
    <source>
        <dbReference type="Proteomes" id="UP001497602"/>
    </source>
</evidence>
<dbReference type="RefSeq" id="WP_348736951.1">
    <property type="nucleotide sequence ID" value="NZ_CAXJRC010000004.1"/>
</dbReference>
<protein>
    <submittedName>
        <fullName evidence="4">LTD domain-containing protein</fullName>
    </submittedName>
</protein>
<dbReference type="Gene3D" id="2.60.40.1260">
    <property type="entry name" value="Lamin Tail domain"/>
    <property type="match status" value="1"/>
</dbReference>
<organism evidence="4 5">
    <name type="scientific">Tenacibaculum vairaonense</name>
    <dbReference type="NCBI Taxonomy" id="3137860"/>
    <lineage>
        <taxon>Bacteria</taxon>
        <taxon>Pseudomonadati</taxon>
        <taxon>Bacteroidota</taxon>
        <taxon>Flavobacteriia</taxon>
        <taxon>Flavobacteriales</taxon>
        <taxon>Flavobacteriaceae</taxon>
        <taxon>Tenacibaculum</taxon>
    </lineage>
</organism>
<evidence type="ECO:0000313" key="4">
    <source>
        <dbReference type="EMBL" id="CAL2105146.1"/>
    </source>
</evidence>
<evidence type="ECO:0000256" key="1">
    <source>
        <dbReference type="ARBA" id="ARBA00022729"/>
    </source>
</evidence>
<feature type="region of interest" description="Disordered" evidence="2">
    <location>
        <begin position="472"/>
        <end position="497"/>
    </location>
</feature>
<dbReference type="InterPro" id="IPR036415">
    <property type="entry name" value="Lamin_tail_dom_sf"/>
</dbReference>
<dbReference type="SUPFAM" id="SSF141072">
    <property type="entry name" value="CalX-like"/>
    <property type="match status" value="1"/>
</dbReference>
<keyword evidence="5" id="KW-1185">Reference proteome</keyword>
<dbReference type="SUPFAM" id="SSF74853">
    <property type="entry name" value="Lamin A/C globular tail domain"/>
    <property type="match status" value="1"/>
</dbReference>
<comment type="caution">
    <text evidence="4">The sequence shown here is derived from an EMBL/GenBank/DDBJ whole genome shotgun (WGS) entry which is preliminary data.</text>
</comment>
<dbReference type="PROSITE" id="PS51841">
    <property type="entry name" value="LTD"/>
    <property type="match status" value="1"/>
</dbReference>
<name>A0ABM9PHR5_9FLAO</name>
<proteinExistence type="predicted"/>
<dbReference type="InterPro" id="IPR038081">
    <property type="entry name" value="CalX-like_sf"/>
</dbReference>
<sequence length="975" mass="104521">MKQNYFLRIFSLLILLNSFIFLNAQTLSSGDIAIIGVGVDNEEILLVALKDIPANETVFFTDEEWGGTSFNSGEGFVQWTTTAINAGTTVTISFNSDSSTDGGTITNITGSLALGNSGDGMYIYQTADNLYNGTPTILGFAGEDSGDAGTLTGTGLTLGTNAVYFGGDNGIYTGARTGGNQASYLSLIYDSANWTTSGSSQTFDTTLFSLSSDQAINFDTSSSTENETDTNFNTSIPVTLSNYTADVTISVSVNASSTAESGDYTLNTTSLTFTGNGTQNISLDINDDADMDNETVILDIAVTSGTANITTDTHTVTIQDDDLPEVMFSEIMYNTPTSGGTDDEWIEITNNSGGTITLTNWTIEYSGGTFTFPSAVINNGQYITIALGSNGDGTFNNDAPFPPDFNDLGVTNDAVKDTDNTNNLTNSSGTITLKNDSGTTIDTVFYDDGHVSSTDGNGDSYELINVNNNNSSTSSNWQGSIKDGGSPKRASGATWTGTTSNDWANSNNWLNDTNPSFSSDVLIPNTVTNYPTASSFIITNSITFEEGASLITSSFVNGTITYNRSLTTNWHLIASPVINETVEDIISNHSLATGSGSNVGLGFYNNSGANAWTYQTSTSTGTINEGTGMIIKLDAAGTVKFSGDFNKDPITIGLTTGDRTSFNLIGNSFTAYVNSTAFLNSISNAPTFSEQTVWLWDGTQYITRNLANPIEIAPAQGFFVKAAINNNVFLNPSMLSHQGTDTFMREEPKTNIELFVESNNVKKSTDLFYINNTTTAFDNGYDSSVFDGVSENFNIYTQLLSNPNNEIKKLAIQSLPNNNYENMVVPVGITSEAGKEITFSITTANLPNTIEVYLEDRLNNVFTNLSKENYKVVVNGSTTDQFYIHTTSQKLGVDSFENSLENIRIYQSSKNELTVTGLSSKVNNIHVYSIVGKSISSIKTNGNNTTISLPRASTGVYLVEITSEVGKTSKKIIFE</sequence>
<evidence type="ECO:0000256" key="2">
    <source>
        <dbReference type="SAM" id="MobiDB-lite"/>
    </source>
</evidence>
<feature type="domain" description="LTD" evidence="3">
    <location>
        <begin position="314"/>
        <end position="448"/>
    </location>
</feature>
<keyword evidence="1" id="KW-0732">Signal</keyword>